<dbReference type="Proteomes" id="UP000823388">
    <property type="component" value="Chromosome 5N"/>
</dbReference>
<proteinExistence type="predicted"/>
<organism evidence="2 3">
    <name type="scientific">Panicum virgatum</name>
    <name type="common">Blackwell switchgrass</name>
    <dbReference type="NCBI Taxonomy" id="38727"/>
    <lineage>
        <taxon>Eukaryota</taxon>
        <taxon>Viridiplantae</taxon>
        <taxon>Streptophyta</taxon>
        <taxon>Embryophyta</taxon>
        <taxon>Tracheophyta</taxon>
        <taxon>Spermatophyta</taxon>
        <taxon>Magnoliopsida</taxon>
        <taxon>Liliopsida</taxon>
        <taxon>Poales</taxon>
        <taxon>Poaceae</taxon>
        <taxon>PACMAD clade</taxon>
        <taxon>Panicoideae</taxon>
        <taxon>Panicodae</taxon>
        <taxon>Paniceae</taxon>
        <taxon>Panicinae</taxon>
        <taxon>Panicum</taxon>
        <taxon>Panicum sect. Hiantes</taxon>
    </lineage>
</organism>
<comment type="caution">
    <text evidence="2">The sequence shown here is derived from an EMBL/GenBank/DDBJ whole genome shotgun (WGS) entry which is preliminary data.</text>
</comment>
<keyword evidence="1" id="KW-0732">Signal</keyword>
<protein>
    <submittedName>
        <fullName evidence="2">Uncharacterized protein</fullName>
    </submittedName>
</protein>
<gene>
    <name evidence="2" type="ORF">PVAP13_5NG546400</name>
</gene>
<dbReference type="EMBL" id="CM029046">
    <property type="protein sequence ID" value="KAG2592398.1"/>
    <property type="molecule type" value="Genomic_DNA"/>
</dbReference>
<evidence type="ECO:0000256" key="1">
    <source>
        <dbReference type="SAM" id="SignalP"/>
    </source>
</evidence>
<name>A0A8T0S5P3_PANVG</name>
<reference evidence="2" key="1">
    <citation type="submission" date="2020-05" db="EMBL/GenBank/DDBJ databases">
        <title>WGS assembly of Panicum virgatum.</title>
        <authorList>
            <person name="Lovell J.T."/>
            <person name="Jenkins J."/>
            <person name="Shu S."/>
            <person name="Juenger T.E."/>
            <person name="Schmutz J."/>
        </authorList>
    </citation>
    <scope>NUCLEOTIDE SEQUENCE</scope>
    <source>
        <strain evidence="2">AP13</strain>
    </source>
</reference>
<feature type="signal peptide" evidence="1">
    <location>
        <begin position="1"/>
        <end position="17"/>
    </location>
</feature>
<keyword evidence="3" id="KW-1185">Reference proteome</keyword>
<accession>A0A8T0S5P3</accession>
<dbReference type="AlphaFoldDB" id="A0A8T0S5P3"/>
<sequence length="98" mass="10834">MYWQLVLSVPILLAAEAVLTREARHEFLLHKYWDESVGDDGPHATAHQDLHSQKDVNICGGLVISNWSCYLLPVVAGVLGLRRNVSGACPRGVVWLIS</sequence>
<feature type="chain" id="PRO_5035827509" evidence="1">
    <location>
        <begin position="18"/>
        <end position="98"/>
    </location>
</feature>
<evidence type="ECO:0000313" key="2">
    <source>
        <dbReference type="EMBL" id="KAG2592398.1"/>
    </source>
</evidence>
<evidence type="ECO:0000313" key="3">
    <source>
        <dbReference type="Proteomes" id="UP000823388"/>
    </source>
</evidence>